<keyword evidence="3 9" id="KW-0597">Phosphoprotein</keyword>
<dbReference type="InterPro" id="IPR004358">
    <property type="entry name" value="Sig_transdc_His_kin-like_C"/>
</dbReference>
<evidence type="ECO:0000256" key="8">
    <source>
        <dbReference type="ARBA" id="ARBA00023012"/>
    </source>
</evidence>
<protein>
    <recommendedName>
        <fullName evidence="2">histidine kinase</fullName>
        <ecNumber evidence="2">2.7.13.3</ecNumber>
    </recommendedName>
</protein>
<dbReference type="RefSeq" id="WP_129472521.1">
    <property type="nucleotide sequence ID" value="NZ_SAWZ01000013.1"/>
</dbReference>
<comment type="caution">
    <text evidence="13">The sequence shown here is derived from an EMBL/GenBank/DDBJ whole genome shotgun (WGS) entry which is preliminary data.</text>
</comment>
<dbReference type="InterPro" id="IPR000014">
    <property type="entry name" value="PAS"/>
</dbReference>
<keyword evidence="7" id="KW-0067">ATP-binding</keyword>
<dbReference type="Pfam" id="PF00072">
    <property type="entry name" value="Response_reg"/>
    <property type="match status" value="2"/>
</dbReference>
<dbReference type="Gene3D" id="3.30.450.20">
    <property type="entry name" value="PAS domain"/>
    <property type="match status" value="2"/>
</dbReference>
<dbReference type="SUPFAM" id="SSF52172">
    <property type="entry name" value="CheY-like"/>
    <property type="match status" value="2"/>
</dbReference>
<organism evidence="13 14">
    <name type="scientific">Pseudoxanthomonas composti</name>
    <dbReference type="NCBI Taxonomy" id="2137479"/>
    <lineage>
        <taxon>Bacteria</taxon>
        <taxon>Pseudomonadati</taxon>
        <taxon>Pseudomonadota</taxon>
        <taxon>Gammaproteobacteria</taxon>
        <taxon>Lysobacterales</taxon>
        <taxon>Lysobacteraceae</taxon>
        <taxon>Pseudoxanthomonas</taxon>
    </lineage>
</organism>
<dbReference type="SMART" id="SM00448">
    <property type="entry name" value="REC"/>
    <property type="match status" value="2"/>
</dbReference>
<evidence type="ECO:0000256" key="2">
    <source>
        <dbReference type="ARBA" id="ARBA00012438"/>
    </source>
</evidence>
<keyword evidence="4" id="KW-0808">Transferase</keyword>
<sequence length="792" mass="86619">MLEDSALDAELISVHLANAGLQFVKERVWTRQDYERLLAAGNFDVILADHVLPAFDGDTALELAAVAAPDVPFIFVSGTLSEEAAVRALKKGAVDYVVKQRLQRLPDAVERAFLEADKRRQLAQAQAGLARQRAQLELITDSLPALIAHLDPQHRFLFSNQRIAPWLGVSSAQALHQPASAVFGDAIFAAIQPQLARAAAGERVSFQAHLDRREPDSVAQVDCVPEFSEAGQLTGYYLLAIDVTSLKRAQTQLEQSNQHLESEVSRRTQDLRRSQETLAAIFESAYQLQQIISPQGTILDANVASLAAILAPKQEVIGLPYANSPWFSGTDGASELIERALERGSRREHTRYELELNLPTGRRSFDFSLRPLLDPNGAVSALVAEALETTERRQAEHALRQAQKIEAVGQLTGGVAHDFNNILTIITGNIDQARLMLDNPKFQHRVPRALDSAQKAVLSAANLTQRLLAFSRRQPLKSRTLSVNRHLSEWEDMLRRALGELVRLEVVQQEDLWLIEVDPSQLEASILNLLVNARDAMPQGGTLELETSNGLVDAQDAAAYDGLEPGEYVLLRVTDSGTGIPEHVVGRIFEPFFTTKEVGRGTGLGLSMVYGFVKQSKGHVVVRSSPGKGTTFTLMFPRAAGNVTDEEPAGNMALDEASCEGTILVAEDNDDVRAYVVETLRYAGYRVLEAQDGATALSLLSRPDRSIDLLFSDIVMPGMSGWELARQARAIDPDLRLLFASGYPRDIDMDQYKASATTIVAKPFTRAKLLGAIAHALAARSPARPAVPVAEP</sequence>
<evidence type="ECO:0000256" key="9">
    <source>
        <dbReference type="PROSITE-ProRule" id="PRU00169"/>
    </source>
</evidence>
<dbReference type="InterPro" id="IPR000700">
    <property type="entry name" value="PAS-assoc_C"/>
</dbReference>
<dbReference type="InterPro" id="IPR011006">
    <property type="entry name" value="CheY-like_superfamily"/>
</dbReference>
<dbReference type="CDD" id="cd00156">
    <property type="entry name" value="REC"/>
    <property type="match status" value="1"/>
</dbReference>
<dbReference type="EMBL" id="SAWZ01000013">
    <property type="protein sequence ID" value="RXQ99894.1"/>
    <property type="molecule type" value="Genomic_DNA"/>
</dbReference>
<keyword evidence="14" id="KW-1185">Reference proteome</keyword>
<dbReference type="AlphaFoldDB" id="A0A4Q1JR89"/>
<feature type="domain" description="Response regulatory" evidence="11">
    <location>
        <begin position="662"/>
        <end position="777"/>
    </location>
</feature>
<dbReference type="Gene3D" id="1.10.287.130">
    <property type="match status" value="1"/>
</dbReference>
<dbReference type="Pfam" id="PF08448">
    <property type="entry name" value="PAS_4"/>
    <property type="match status" value="2"/>
</dbReference>
<evidence type="ECO:0000256" key="4">
    <source>
        <dbReference type="ARBA" id="ARBA00022679"/>
    </source>
</evidence>
<feature type="modified residue" description="4-aspartylphosphate" evidence="9">
    <location>
        <position position="713"/>
    </location>
</feature>
<evidence type="ECO:0000256" key="3">
    <source>
        <dbReference type="ARBA" id="ARBA00022553"/>
    </source>
</evidence>
<dbReference type="PROSITE" id="PS50113">
    <property type="entry name" value="PAC"/>
    <property type="match status" value="1"/>
</dbReference>
<dbReference type="PROSITE" id="PS50109">
    <property type="entry name" value="HIS_KIN"/>
    <property type="match status" value="1"/>
</dbReference>
<keyword evidence="8" id="KW-0902">Two-component regulatory system</keyword>
<evidence type="ECO:0000259" key="10">
    <source>
        <dbReference type="PROSITE" id="PS50109"/>
    </source>
</evidence>
<dbReference type="PANTHER" id="PTHR43065">
    <property type="entry name" value="SENSOR HISTIDINE KINASE"/>
    <property type="match status" value="1"/>
</dbReference>
<evidence type="ECO:0000256" key="7">
    <source>
        <dbReference type="ARBA" id="ARBA00022840"/>
    </source>
</evidence>
<dbReference type="PANTHER" id="PTHR43065:SF46">
    <property type="entry name" value="C4-DICARBOXYLATE TRANSPORT SENSOR PROTEIN DCTB"/>
    <property type="match status" value="1"/>
</dbReference>
<dbReference type="SMART" id="SM00388">
    <property type="entry name" value="HisKA"/>
    <property type="match status" value="1"/>
</dbReference>
<dbReference type="SUPFAM" id="SSF55874">
    <property type="entry name" value="ATPase domain of HSP90 chaperone/DNA topoisomerase II/histidine kinase"/>
    <property type="match status" value="1"/>
</dbReference>
<accession>A0A4Q1JR89</accession>
<keyword evidence="5" id="KW-0547">Nucleotide-binding</keyword>
<dbReference type="Proteomes" id="UP000289784">
    <property type="component" value="Unassembled WGS sequence"/>
</dbReference>
<dbReference type="InterPro" id="IPR003594">
    <property type="entry name" value="HATPase_dom"/>
</dbReference>
<feature type="domain" description="Histidine kinase" evidence="10">
    <location>
        <begin position="414"/>
        <end position="640"/>
    </location>
</feature>
<dbReference type="InterPro" id="IPR013656">
    <property type="entry name" value="PAS_4"/>
</dbReference>
<comment type="catalytic activity">
    <reaction evidence="1">
        <text>ATP + protein L-histidine = ADP + protein N-phospho-L-histidine.</text>
        <dbReference type="EC" id="2.7.13.3"/>
    </reaction>
</comment>
<dbReference type="GO" id="GO:0005524">
    <property type="term" value="F:ATP binding"/>
    <property type="evidence" value="ECO:0007669"/>
    <property type="project" value="UniProtKB-KW"/>
</dbReference>
<evidence type="ECO:0000256" key="1">
    <source>
        <dbReference type="ARBA" id="ARBA00000085"/>
    </source>
</evidence>
<feature type="modified residue" description="4-aspartylphosphate" evidence="9">
    <location>
        <position position="49"/>
    </location>
</feature>
<dbReference type="InterPro" id="IPR035965">
    <property type="entry name" value="PAS-like_dom_sf"/>
</dbReference>
<keyword evidence="6" id="KW-0418">Kinase</keyword>
<dbReference type="EC" id="2.7.13.3" evidence="2"/>
<evidence type="ECO:0000313" key="14">
    <source>
        <dbReference type="Proteomes" id="UP000289784"/>
    </source>
</evidence>
<evidence type="ECO:0000259" key="12">
    <source>
        <dbReference type="PROSITE" id="PS50113"/>
    </source>
</evidence>
<dbReference type="SUPFAM" id="SSF47384">
    <property type="entry name" value="Homodimeric domain of signal transducing histidine kinase"/>
    <property type="match status" value="1"/>
</dbReference>
<evidence type="ECO:0000313" key="13">
    <source>
        <dbReference type="EMBL" id="RXQ99894.1"/>
    </source>
</evidence>
<feature type="domain" description="PAC" evidence="12">
    <location>
        <begin position="350"/>
        <end position="401"/>
    </location>
</feature>
<dbReference type="PRINTS" id="PR00344">
    <property type="entry name" value="BCTRLSENSOR"/>
</dbReference>
<dbReference type="SMART" id="SM00387">
    <property type="entry name" value="HATPase_c"/>
    <property type="match status" value="1"/>
</dbReference>
<dbReference type="InterPro" id="IPR003661">
    <property type="entry name" value="HisK_dim/P_dom"/>
</dbReference>
<dbReference type="InterPro" id="IPR001789">
    <property type="entry name" value="Sig_transdc_resp-reg_receiver"/>
</dbReference>
<reference evidence="13 14" key="1">
    <citation type="submission" date="2019-01" db="EMBL/GenBank/DDBJ databases">
        <title>Pseudoxanthomonas composti sp. nov., isolated from compost.</title>
        <authorList>
            <person name="Yang G."/>
        </authorList>
    </citation>
    <scope>NUCLEOTIDE SEQUENCE [LARGE SCALE GENOMIC DNA]</scope>
    <source>
        <strain evidence="13 14">GSS15</strain>
    </source>
</reference>
<name>A0A4Q1JR89_9GAMM</name>
<gene>
    <name evidence="13" type="ORF">EPA99_17365</name>
</gene>
<dbReference type="InterPro" id="IPR036890">
    <property type="entry name" value="HATPase_C_sf"/>
</dbReference>
<dbReference type="Pfam" id="PF02518">
    <property type="entry name" value="HATPase_c"/>
    <property type="match status" value="1"/>
</dbReference>
<dbReference type="InterPro" id="IPR005467">
    <property type="entry name" value="His_kinase_dom"/>
</dbReference>
<feature type="domain" description="Response regulatory" evidence="11">
    <location>
        <begin position="1"/>
        <end position="114"/>
    </location>
</feature>
<dbReference type="SUPFAM" id="SSF55785">
    <property type="entry name" value="PYP-like sensor domain (PAS domain)"/>
    <property type="match status" value="2"/>
</dbReference>
<dbReference type="SMART" id="SM00091">
    <property type="entry name" value="PAS"/>
    <property type="match status" value="2"/>
</dbReference>
<dbReference type="Gene3D" id="3.30.565.10">
    <property type="entry name" value="Histidine kinase-like ATPase, C-terminal domain"/>
    <property type="match status" value="1"/>
</dbReference>
<proteinExistence type="predicted"/>
<evidence type="ECO:0000259" key="11">
    <source>
        <dbReference type="PROSITE" id="PS50110"/>
    </source>
</evidence>
<dbReference type="GO" id="GO:0000155">
    <property type="term" value="F:phosphorelay sensor kinase activity"/>
    <property type="evidence" value="ECO:0007669"/>
    <property type="project" value="InterPro"/>
</dbReference>
<dbReference type="PROSITE" id="PS50110">
    <property type="entry name" value="RESPONSE_REGULATORY"/>
    <property type="match status" value="2"/>
</dbReference>
<dbReference type="Gene3D" id="3.40.50.2300">
    <property type="match status" value="2"/>
</dbReference>
<dbReference type="OrthoDB" id="9770473at2"/>
<dbReference type="InterPro" id="IPR036097">
    <property type="entry name" value="HisK_dim/P_sf"/>
</dbReference>
<evidence type="ECO:0000256" key="6">
    <source>
        <dbReference type="ARBA" id="ARBA00022777"/>
    </source>
</evidence>
<evidence type="ECO:0000256" key="5">
    <source>
        <dbReference type="ARBA" id="ARBA00022741"/>
    </source>
</evidence>